<evidence type="ECO:0000256" key="3">
    <source>
        <dbReference type="ARBA" id="ARBA00022692"/>
    </source>
</evidence>
<evidence type="ECO:0000313" key="8">
    <source>
        <dbReference type="Proteomes" id="UP000595448"/>
    </source>
</evidence>
<evidence type="ECO:0000256" key="6">
    <source>
        <dbReference type="SAM" id="Phobius"/>
    </source>
</evidence>
<name>A0ABX7BP16_9CAUL</name>
<evidence type="ECO:0000256" key="1">
    <source>
        <dbReference type="ARBA" id="ARBA00004141"/>
    </source>
</evidence>
<organism evidence="7 8">
    <name type="scientific">Brevundimonas vitisensis</name>
    <dbReference type="NCBI Taxonomy" id="2800818"/>
    <lineage>
        <taxon>Bacteria</taxon>
        <taxon>Pseudomonadati</taxon>
        <taxon>Pseudomonadota</taxon>
        <taxon>Alphaproteobacteria</taxon>
        <taxon>Caulobacterales</taxon>
        <taxon>Caulobacteraceae</taxon>
        <taxon>Brevundimonas</taxon>
    </lineage>
</organism>
<gene>
    <name evidence="7" type="ORF">JIP62_04295</name>
</gene>
<feature type="transmembrane region" description="Helical" evidence="6">
    <location>
        <begin position="223"/>
        <end position="248"/>
    </location>
</feature>
<dbReference type="PANTHER" id="PTHR43243:SF4">
    <property type="entry name" value="CATIONIC AMINO ACID TRANSPORTER 4"/>
    <property type="match status" value="1"/>
</dbReference>
<evidence type="ECO:0000256" key="2">
    <source>
        <dbReference type="ARBA" id="ARBA00022448"/>
    </source>
</evidence>
<feature type="transmembrane region" description="Helical" evidence="6">
    <location>
        <begin position="393"/>
        <end position="414"/>
    </location>
</feature>
<feature type="transmembrane region" description="Helical" evidence="6">
    <location>
        <begin position="180"/>
        <end position="203"/>
    </location>
</feature>
<protein>
    <submittedName>
        <fullName evidence="7">Amino acid permease</fullName>
    </submittedName>
</protein>
<keyword evidence="2" id="KW-0813">Transport</keyword>
<dbReference type="PANTHER" id="PTHR43243">
    <property type="entry name" value="INNER MEMBRANE TRANSPORTER YGJI-RELATED"/>
    <property type="match status" value="1"/>
</dbReference>
<dbReference type="Proteomes" id="UP000595448">
    <property type="component" value="Chromosome"/>
</dbReference>
<feature type="transmembrane region" description="Helical" evidence="6">
    <location>
        <begin position="452"/>
        <end position="471"/>
    </location>
</feature>
<feature type="transmembrane region" description="Helical" evidence="6">
    <location>
        <begin position="58"/>
        <end position="78"/>
    </location>
</feature>
<keyword evidence="4 6" id="KW-1133">Transmembrane helix</keyword>
<feature type="transmembrane region" description="Helical" evidence="6">
    <location>
        <begin position="31"/>
        <end position="52"/>
    </location>
</feature>
<evidence type="ECO:0000256" key="5">
    <source>
        <dbReference type="ARBA" id="ARBA00023136"/>
    </source>
</evidence>
<dbReference type="PIRSF" id="PIRSF006060">
    <property type="entry name" value="AA_transporter"/>
    <property type="match status" value="1"/>
</dbReference>
<evidence type="ECO:0000256" key="4">
    <source>
        <dbReference type="ARBA" id="ARBA00022989"/>
    </source>
</evidence>
<feature type="transmembrane region" description="Helical" evidence="6">
    <location>
        <begin position="318"/>
        <end position="340"/>
    </location>
</feature>
<dbReference type="EMBL" id="CP067977">
    <property type="protein sequence ID" value="QQQ19332.1"/>
    <property type="molecule type" value="Genomic_DNA"/>
</dbReference>
<dbReference type="RefSeq" id="WP_201103683.1">
    <property type="nucleotide sequence ID" value="NZ_CP067977.1"/>
</dbReference>
<dbReference type="InterPro" id="IPR002293">
    <property type="entry name" value="AA/rel_permease1"/>
</dbReference>
<dbReference type="Gene3D" id="1.20.1740.10">
    <property type="entry name" value="Amino acid/polyamine transporter I"/>
    <property type="match status" value="1"/>
</dbReference>
<accession>A0ABX7BP16</accession>
<feature type="transmembrane region" description="Helical" evidence="6">
    <location>
        <begin position="426"/>
        <end position="446"/>
    </location>
</feature>
<reference evidence="7 8" key="1">
    <citation type="submission" date="2021-01" db="EMBL/GenBank/DDBJ databases">
        <title>Brevundimonas vitis sp. nov., an bacterium isolated from grape (Vitis vinifera).</title>
        <authorList>
            <person name="Jiang L."/>
            <person name="Lee J."/>
        </authorList>
    </citation>
    <scope>NUCLEOTIDE SEQUENCE [LARGE SCALE GENOMIC DNA]</scope>
    <source>
        <strain evidence="7 8">GRTSA-9</strain>
    </source>
</reference>
<proteinExistence type="predicted"/>
<feature type="transmembrane region" description="Helical" evidence="6">
    <location>
        <begin position="366"/>
        <end position="387"/>
    </location>
</feature>
<keyword evidence="5 6" id="KW-0472">Membrane</keyword>
<feature type="transmembrane region" description="Helical" evidence="6">
    <location>
        <begin position="154"/>
        <end position="173"/>
    </location>
</feature>
<keyword evidence="8" id="KW-1185">Reference proteome</keyword>
<evidence type="ECO:0000313" key="7">
    <source>
        <dbReference type="EMBL" id="QQQ19332.1"/>
    </source>
</evidence>
<keyword evidence="3 6" id="KW-0812">Transmembrane</keyword>
<feature type="transmembrane region" description="Helical" evidence="6">
    <location>
        <begin position="268"/>
        <end position="293"/>
    </location>
</feature>
<dbReference type="Pfam" id="PF13520">
    <property type="entry name" value="AA_permease_2"/>
    <property type="match status" value="1"/>
</dbReference>
<sequence length="483" mass="50256">MAFWNRRRSIDTMLAPLDGPRMKATLSWPHLLALGVGAIVGTGILTLIGVGAGLAGPAVMISFALAGLVCACAALAYAELATVMPAAGSAYTYSYAVLGEMVAWIVGWSLILEYSLVVSAVAVGWSGYAVGFLEGLGMALPTALAAGPHVEGGLVNLPAVFIIAVVTGLLLLGTRESATLNAVLVVIKILALVAFVALALPAFDASHFTPFMPNGFGAPNLPFLEQFTGVPVAQTGVMAAAAIIFFAFYGFDAISTAAEETKKPERDLAIGIVGSMLICTALYLVVAAAAIGARPVASFAESPEPLALILREMGQGTAAQWIAASAVIALPTVLLAFLYGQSRIFLGMARDGLLPRGLARISSRGVPALVTVFTAVVVGALAGGMRLDELASLANAGTLAAFAAVGVCLIVLRLRDPGRKRLFKAPLWWLVGGVTIVGCVVFFLSLRPSTQWYFLLWNVIGLVIYFGWSAWNSRLAKGEETAA</sequence>
<comment type="subcellular location">
    <subcellularLocation>
        <location evidence="1">Membrane</location>
        <topology evidence="1">Multi-pass membrane protein</topology>
    </subcellularLocation>
</comment>